<feature type="region of interest" description="Disordered" evidence="1">
    <location>
        <begin position="1"/>
        <end position="92"/>
    </location>
</feature>
<comment type="caution">
    <text evidence="2">The sequence shown here is derived from an EMBL/GenBank/DDBJ whole genome shotgun (WGS) entry which is preliminary data.</text>
</comment>
<feature type="region of interest" description="Disordered" evidence="1">
    <location>
        <begin position="626"/>
        <end position="657"/>
    </location>
</feature>
<feature type="compositionally biased region" description="Basic residues" evidence="1">
    <location>
        <begin position="1"/>
        <end position="12"/>
    </location>
</feature>
<feature type="compositionally biased region" description="Basic and acidic residues" evidence="1">
    <location>
        <begin position="648"/>
        <end position="657"/>
    </location>
</feature>
<proteinExistence type="predicted"/>
<dbReference type="AlphaFoldDB" id="A0AAE0YXH1"/>
<dbReference type="Proteomes" id="UP001283361">
    <property type="component" value="Unassembled WGS sequence"/>
</dbReference>
<evidence type="ECO:0000256" key="1">
    <source>
        <dbReference type="SAM" id="MobiDB-lite"/>
    </source>
</evidence>
<keyword evidence="3" id="KW-1185">Reference proteome</keyword>
<sequence length="750" mass="84811">MDGHTHRLPKPKSRGERMVELALSKIKSTSDLPTKQDEAGTSFDPFDIDPEDPFDVGSWHYGVDADDDSSDAYIPSSVPESSDSGEESEVFPIQEIDTEKLSTATKTVPEAREESDHDVCPLPKVVTSNVQNTTTETVPEAREESDHDVCPLPKVVTSNVQNTTTETVPEAREESDHDVCPLPKVVTSNVQNTTTEKKKPKRPCYYCGEEQSQLVRHLTRKHKMEDAVVAALKLPKMEQRRAFEKIRKDGILKMNNVLEREHFDTLCDSIRDLTTGENGEIKAGLKLKIGYVLKKLIKTAKGYYIQTNEMEKSVEVDRFSAVLDLNWDYIFYTAQVMCEQRRNTLRKPQAMPVEEDVSKLRAFILNEMQKLSDDELMKWDHHDFVKMRNLIVSRLTMFNARRGGEPARLTLQEWEEAANNSWVDPQLVQTVKDPLEKALFEQFKLAYQAGKGSKKLVPILIPIDTVKPIMKLIEQRIEVEISDANPFLFANTGTSLDHAVGWQCIKAVIKMMGPELEKPDLLIADKFRHRLSTLYAVLELPANEREAFYRHMGHSEAINKHVYQCPLSIGEVVNVGGFLKAVDDPSSCKLPVPGKTNSTISSVGAVNELPPPTENNGQDHINEFETEDNVQQPTPEELEELPDLTSESSKKNVSEATDAKKGTRRYCKWSIKNTNLVKEFFTETIHDCTSKGSKGSLPGKTSILAFLEKHPIFKERETSKFSLKEQISLVKTKIFNERNKARSSFKCLTE</sequence>
<evidence type="ECO:0000313" key="2">
    <source>
        <dbReference type="EMBL" id="KAK3758857.1"/>
    </source>
</evidence>
<evidence type="ECO:0000313" key="3">
    <source>
        <dbReference type="Proteomes" id="UP001283361"/>
    </source>
</evidence>
<accession>A0AAE0YXH1</accession>
<gene>
    <name evidence="2" type="ORF">RRG08_022201</name>
</gene>
<dbReference type="EMBL" id="JAWDGP010005197">
    <property type="protein sequence ID" value="KAK3758857.1"/>
    <property type="molecule type" value="Genomic_DNA"/>
</dbReference>
<dbReference type="PANTHER" id="PTHR33480">
    <property type="entry name" value="SET DOMAIN-CONTAINING PROTEIN-RELATED"/>
    <property type="match status" value="1"/>
</dbReference>
<dbReference type="PANTHER" id="PTHR33480:SF1">
    <property type="entry name" value="TYR RECOMBINASE DOMAIN-CONTAINING PROTEIN"/>
    <property type="match status" value="1"/>
</dbReference>
<reference evidence="2" key="1">
    <citation type="journal article" date="2023" name="G3 (Bethesda)">
        <title>A reference genome for the long-term kleptoplast-retaining sea slug Elysia crispata morphotype clarki.</title>
        <authorList>
            <person name="Eastman K.E."/>
            <person name="Pendleton A.L."/>
            <person name="Shaikh M.A."/>
            <person name="Suttiyut T."/>
            <person name="Ogas R."/>
            <person name="Tomko P."/>
            <person name="Gavelis G."/>
            <person name="Widhalm J.R."/>
            <person name="Wisecaver J.H."/>
        </authorList>
    </citation>
    <scope>NUCLEOTIDE SEQUENCE</scope>
    <source>
        <strain evidence="2">ECLA1</strain>
    </source>
</reference>
<protein>
    <submittedName>
        <fullName evidence="2">Uncharacterized protein</fullName>
    </submittedName>
</protein>
<organism evidence="2 3">
    <name type="scientific">Elysia crispata</name>
    <name type="common">lettuce slug</name>
    <dbReference type="NCBI Taxonomy" id="231223"/>
    <lineage>
        <taxon>Eukaryota</taxon>
        <taxon>Metazoa</taxon>
        <taxon>Spiralia</taxon>
        <taxon>Lophotrochozoa</taxon>
        <taxon>Mollusca</taxon>
        <taxon>Gastropoda</taxon>
        <taxon>Heterobranchia</taxon>
        <taxon>Euthyneura</taxon>
        <taxon>Panpulmonata</taxon>
        <taxon>Sacoglossa</taxon>
        <taxon>Placobranchoidea</taxon>
        <taxon>Plakobranchidae</taxon>
        <taxon>Elysia</taxon>
    </lineage>
</organism>
<name>A0AAE0YXH1_9GAST</name>